<dbReference type="Gene3D" id="1.20.1250.20">
    <property type="entry name" value="MFS general substrate transporter like domains"/>
    <property type="match status" value="1"/>
</dbReference>
<keyword evidence="2 5" id="KW-0812">Transmembrane</keyword>
<dbReference type="InterPro" id="IPR005829">
    <property type="entry name" value="Sugar_transporter_CS"/>
</dbReference>
<name>A0AAX3T9N9_9ACTN</name>
<comment type="subcellular location">
    <subcellularLocation>
        <location evidence="1">Cell membrane</location>
        <topology evidence="1">Multi-pass membrane protein</topology>
    </subcellularLocation>
</comment>
<dbReference type="InterPro" id="IPR020846">
    <property type="entry name" value="MFS_dom"/>
</dbReference>
<evidence type="ECO:0000256" key="1">
    <source>
        <dbReference type="ARBA" id="ARBA00004651"/>
    </source>
</evidence>
<evidence type="ECO:0000256" key="2">
    <source>
        <dbReference type="ARBA" id="ARBA00022692"/>
    </source>
</evidence>
<feature type="transmembrane region" description="Helical" evidence="5">
    <location>
        <begin position="33"/>
        <end position="55"/>
    </location>
</feature>
<keyword evidence="4 5" id="KW-0472">Membrane</keyword>
<dbReference type="RefSeq" id="WP_242697006.1">
    <property type="nucleotide sequence ID" value="NZ_CP121270.1"/>
</dbReference>
<evidence type="ECO:0000313" key="7">
    <source>
        <dbReference type="EMBL" id="WFP25705.1"/>
    </source>
</evidence>
<dbReference type="GO" id="GO:0005886">
    <property type="term" value="C:plasma membrane"/>
    <property type="evidence" value="ECO:0007669"/>
    <property type="project" value="UniProtKB-SubCell"/>
</dbReference>
<feature type="transmembrane region" description="Helical" evidence="5">
    <location>
        <begin position="62"/>
        <end position="82"/>
    </location>
</feature>
<dbReference type="Pfam" id="PF07690">
    <property type="entry name" value="MFS_1"/>
    <property type="match status" value="1"/>
</dbReference>
<keyword evidence="3 5" id="KW-1133">Transmembrane helix</keyword>
<feature type="transmembrane region" description="Helical" evidence="5">
    <location>
        <begin position="121"/>
        <end position="139"/>
    </location>
</feature>
<dbReference type="EMBL" id="CP121270">
    <property type="protein sequence ID" value="WFP25705.1"/>
    <property type="molecule type" value="Genomic_DNA"/>
</dbReference>
<feature type="transmembrane region" description="Helical" evidence="5">
    <location>
        <begin position="268"/>
        <end position="288"/>
    </location>
</feature>
<feature type="transmembrane region" description="Helical" evidence="5">
    <location>
        <begin position="295"/>
        <end position="313"/>
    </location>
</feature>
<dbReference type="InterPro" id="IPR036259">
    <property type="entry name" value="MFS_trans_sf"/>
</dbReference>
<dbReference type="Proteomes" id="UP001213504">
    <property type="component" value="Chromosome"/>
</dbReference>
<accession>A0AAX3T9N9</accession>
<feature type="transmembrane region" description="Helical" evidence="5">
    <location>
        <begin position="319"/>
        <end position="341"/>
    </location>
</feature>
<evidence type="ECO:0000256" key="5">
    <source>
        <dbReference type="SAM" id="Phobius"/>
    </source>
</evidence>
<dbReference type="PANTHER" id="PTHR23508">
    <property type="entry name" value="CARBOXYLIC ACID TRANSPORTER PROTEIN HOMOLOG"/>
    <property type="match status" value="1"/>
</dbReference>
<feature type="transmembrane region" description="Helical" evidence="5">
    <location>
        <begin position="227"/>
        <end position="248"/>
    </location>
</feature>
<feature type="domain" description="Major facilitator superfamily (MFS) profile" evidence="6">
    <location>
        <begin position="1"/>
        <end position="408"/>
    </location>
</feature>
<dbReference type="SUPFAM" id="SSF103473">
    <property type="entry name" value="MFS general substrate transporter"/>
    <property type="match status" value="1"/>
</dbReference>
<dbReference type="InterPro" id="IPR011701">
    <property type="entry name" value="MFS"/>
</dbReference>
<dbReference type="GO" id="GO:0046943">
    <property type="term" value="F:carboxylic acid transmembrane transporter activity"/>
    <property type="evidence" value="ECO:0007669"/>
    <property type="project" value="TreeGrafter"/>
</dbReference>
<evidence type="ECO:0000256" key="3">
    <source>
        <dbReference type="ARBA" id="ARBA00022989"/>
    </source>
</evidence>
<dbReference type="PROSITE" id="PS50850">
    <property type="entry name" value="MFS"/>
    <property type="match status" value="1"/>
</dbReference>
<feature type="transmembrane region" description="Helical" evidence="5">
    <location>
        <begin position="353"/>
        <end position="376"/>
    </location>
</feature>
<feature type="transmembrane region" description="Helical" evidence="5">
    <location>
        <begin position="88"/>
        <end position="109"/>
    </location>
</feature>
<gene>
    <name evidence="7" type="ORF">P9A14_04060</name>
</gene>
<feature type="transmembrane region" description="Helical" evidence="5">
    <location>
        <begin position="382"/>
        <end position="403"/>
    </location>
</feature>
<evidence type="ECO:0000259" key="6">
    <source>
        <dbReference type="PROSITE" id="PS50850"/>
    </source>
</evidence>
<organism evidence="7 8">
    <name type="scientific">Gordonia hongkongensis</name>
    <dbReference type="NCBI Taxonomy" id="1701090"/>
    <lineage>
        <taxon>Bacteria</taxon>
        <taxon>Bacillati</taxon>
        <taxon>Actinomycetota</taxon>
        <taxon>Actinomycetes</taxon>
        <taxon>Mycobacteriales</taxon>
        <taxon>Gordoniaceae</taxon>
        <taxon>Gordonia</taxon>
    </lineage>
</organism>
<dbReference type="PROSITE" id="PS00216">
    <property type="entry name" value="SUGAR_TRANSPORT_1"/>
    <property type="match status" value="1"/>
</dbReference>
<evidence type="ECO:0000313" key="8">
    <source>
        <dbReference type="Proteomes" id="UP001213504"/>
    </source>
</evidence>
<dbReference type="AlphaFoldDB" id="A0AAX3T9N9"/>
<dbReference type="CDD" id="cd17316">
    <property type="entry name" value="MFS_SV2_like"/>
    <property type="match status" value="1"/>
</dbReference>
<feature type="transmembrane region" description="Helical" evidence="5">
    <location>
        <begin position="151"/>
        <end position="168"/>
    </location>
</feature>
<dbReference type="PANTHER" id="PTHR23508:SF10">
    <property type="entry name" value="CARBOXYLIC ACID TRANSPORTER PROTEIN HOMOLOG"/>
    <property type="match status" value="1"/>
</dbReference>
<sequence length="434" mass="46860">MALLMILEMADINAFAYVAPTVKEQWGLSVDQVAAITASAFLGMSVGALVGGALADRFGRKRMLVVGTVFYSLASLGCAVAQNAIQMTAFRFLVGAGLYVVTICALTYIAEMFPQSQRGRVQALTLAIALLGIPAMSWFSRWAIPRGEETWRWVFVLGAMGLVAALIAQRRLPESIRWQESRGRVDDDTERLVSRIESESETLLPIEELAPTPSSRISFRDFARSGYLRRTFVLALVLGLSSSVFYGFNSWIPLLLTEHGFSTTSSLTYTSILALAACPGALSAMLFIDRVERRTALMIVFLLIAVMLLIFGLTNNLAVLLVSGVTLCFLLYCSTAVAYTYTPEIFPTRVRAFGTGIANSIGRLSAFGSMFAVAAILGNVGFVAVFAVLASAITLAGLIIGLLGQRTRGRTIDEVATTAVVESRSEDPGVIQVR</sequence>
<proteinExistence type="predicted"/>
<protein>
    <submittedName>
        <fullName evidence="7">MFS transporter</fullName>
    </submittedName>
</protein>
<evidence type="ECO:0000256" key="4">
    <source>
        <dbReference type="ARBA" id="ARBA00023136"/>
    </source>
</evidence>
<reference evidence="7" key="1">
    <citation type="submission" date="2023-04" db="EMBL/GenBank/DDBJ databases">
        <title>Complete genome sequence of a phthalic acid esters degrading bacterial strain.</title>
        <authorList>
            <person name="Weng L."/>
            <person name="Jia Y."/>
            <person name="Ren L."/>
        </authorList>
    </citation>
    <scope>NUCLEOTIDE SEQUENCE</scope>
    <source>
        <strain evidence="7">RL-LY01</strain>
    </source>
</reference>